<sequence length="167" mass="18385">MSCLYKIGVLALALTLAKPSASVAQQAGTVKYKCMIQMTNYMGEGAYIVVSLINGKGGYDKTLYVLGSNKKWYPDIKEWYKAYAKKKTDISAITGASVAGGDRSVTVLEIESAKIDKDYKLRFESGVEDKPYYVKDLEIPLTTEALSAKSEGTGYIRYVRFSPNTSN</sequence>
<dbReference type="InterPro" id="IPR014469">
    <property type="entry name" value="DUF2271"/>
</dbReference>
<dbReference type="KEGG" id="sfol:H3H32_06995"/>
<dbReference type="AlphaFoldDB" id="A0A7G5H0M7"/>
<dbReference type="Pfam" id="PF10029">
    <property type="entry name" value="DUF2271"/>
    <property type="match status" value="1"/>
</dbReference>
<proteinExistence type="predicted"/>
<dbReference type="EMBL" id="CP059732">
    <property type="protein sequence ID" value="QMW04669.1"/>
    <property type="molecule type" value="Genomic_DNA"/>
</dbReference>
<organism evidence="2 3">
    <name type="scientific">Spirosoma foliorum</name>
    <dbReference type="NCBI Taxonomy" id="2710596"/>
    <lineage>
        <taxon>Bacteria</taxon>
        <taxon>Pseudomonadati</taxon>
        <taxon>Bacteroidota</taxon>
        <taxon>Cytophagia</taxon>
        <taxon>Cytophagales</taxon>
        <taxon>Cytophagaceae</taxon>
        <taxon>Spirosoma</taxon>
    </lineage>
</organism>
<keyword evidence="3" id="KW-1185">Reference proteome</keyword>
<dbReference type="RefSeq" id="WP_182462022.1">
    <property type="nucleotide sequence ID" value="NZ_CP059732.1"/>
</dbReference>
<keyword evidence="1" id="KW-0732">Signal</keyword>
<reference evidence="2 3" key="1">
    <citation type="submission" date="2020-07" db="EMBL/GenBank/DDBJ databases">
        <title>Spirosoma foliorum sp. nov., isolated from the leaves on the Nejang mountain Korea, Republic of.</title>
        <authorList>
            <person name="Ho H."/>
            <person name="Lee Y.-J."/>
            <person name="Nurcahyanto D.-A."/>
            <person name="Kim S.-G."/>
        </authorList>
    </citation>
    <scope>NUCLEOTIDE SEQUENCE [LARGE SCALE GENOMIC DNA]</scope>
    <source>
        <strain evidence="2 3">PL0136</strain>
    </source>
</reference>
<feature type="signal peptide" evidence="1">
    <location>
        <begin position="1"/>
        <end position="24"/>
    </location>
</feature>
<evidence type="ECO:0000313" key="2">
    <source>
        <dbReference type="EMBL" id="QMW04669.1"/>
    </source>
</evidence>
<protein>
    <submittedName>
        <fullName evidence="2">DUF2271 domain-containing protein</fullName>
    </submittedName>
</protein>
<gene>
    <name evidence="2" type="ORF">H3H32_06995</name>
</gene>
<accession>A0A7G5H0M7</accession>
<dbReference type="Proteomes" id="UP000515369">
    <property type="component" value="Chromosome"/>
</dbReference>
<feature type="chain" id="PRO_5028948211" evidence="1">
    <location>
        <begin position="25"/>
        <end position="167"/>
    </location>
</feature>
<evidence type="ECO:0000256" key="1">
    <source>
        <dbReference type="SAM" id="SignalP"/>
    </source>
</evidence>
<evidence type="ECO:0000313" key="3">
    <source>
        <dbReference type="Proteomes" id="UP000515369"/>
    </source>
</evidence>
<name>A0A7G5H0M7_9BACT</name>